<dbReference type="PANTHER" id="PTHR11358:SF35">
    <property type="entry name" value="FORMIMIDOYLGLUTAMASE"/>
    <property type="match status" value="1"/>
</dbReference>
<dbReference type="GO" id="GO:0046872">
    <property type="term" value="F:metal ion binding"/>
    <property type="evidence" value="ECO:0007669"/>
    <property type="project" value="UniProtKB-KW"/>
</dbReference>
<dbReference type="Gene3D" id="3.40.800.10">
    <property type="entry name" value="Ureohydrolase domain"/>
    <property type="match status" value="1"/>
</dbReference>
<dbReference type="OrthoDB" id="9788689at2"/>
<comment type="similarity">
    <text evidence="5">Belongs to the arginase family.</text>
</comment>
<comment type="caution">
    <text evidence="6">The sequence shown here is derived from an EMBL/GenBank/DDBJ whole genome shotgun (WGS) entry which is preliminary data.</text>
</comment>
<evidence type="ECO:0000256" key="2">
    <source>
        <dbReference type="ARBA" id="ARBA00022801"/>
    </source>
</evidence>
<evidence type="ECO:0000313" key="7">
    <source>
        <dbReference type="Proteomes" id="UP000034287"/>
    </source>
</evidence>
<dbReference type="AlphaFoldDB" id="A0A0M2SLM9"/>
<dbReference type="CDD" id="cd09988">
    <property type="entry name" value="Formimidoylglutamase"/>
    <property type="match status" value="1"/>
</dbReference>
<dbReference type="STRING" id="1432562.WN59_09140"/>
<keyword evidence="4" id="KW-0464">Manganese</keyword>
<dbReference type="PROSITE" id="PS51409">
    <property type="entry name" value="ARGINASE_2"/>
    <property type="match status" value="1"/>
</dbReference>
<evidence type="ECO:0000313" key="6">
    <source>
        <dbReference type="EMBL" id="KKK33772.1"/>
    </source>
</evidence>
<dbReference type="Pfam" id="PF00491">
    <property type="entry name" value="Arginase"/>
    <property type="match status" value="1"/>
</dbReference>
<keyword evidence="3" id="KW-0369">Histidine metabolism</keyword>
<dbReference type="GO" id="GO:0006547">
    <property type="term" value="P:L-histidine metabolic process"/>
    <property type="evidence" value="ECO:0007669"/>
    <property type="project" value="UniProtKB-KW"/>
</dbReference>
<name>A0A0M2SLM9_9STAP</name>
<dbReference type="InterPro" id="IPR023696">
    <property type="entry name" value="Ureohydrolase_dom_sf"/>
</dbReference>
<organism evidence="6 7">
    <name type="scientific">Salinicoccus sediminis</name>
    <dbReference type="NCBI Taxonomy" id="1432562"/>
    <lineage>
        <taxon>Bacteria</taxon>
        <taxon>Bacillati</taxon>
        <taxon>Bacillota</taxon>
        <taxon>Bacilli</taxon>
        <taxon>Bacillales</taxon>
        <taxon>Staphylococcaceae</taxon>
        <taxon>Salinicoccus</taxon>
    </lineage>
</organism>
<dbReference type="RefSeq" id="WP_046516142.1">
    <property type="nucleotide sequence ID" value="NZ_LAYZ01000024.1"/>
</dbReference>
<dbReference type="GO" id="GO:0033389">
    <property type="term" value="P:putrescine biosynthetic process from arginine, via agmatine"/>
    <property type="evidence" value="ECO:0007669"/>
    <property type="project" value="TreeGrafter"/>
</dbReference>
<evidence type="ECO:0000256" key="5">
    <source>
        <dbReference type="PROSITE-ProRule" id="PRU00742"/>
    </source>
</evidence>
<accession>A0A0M2SLM9</accession>
<evidence type="ECO:0008006" key="8">
    <source>
        <dbReference type="Google" id="ProtNLM"/>
    </source>
</evidence>
<dbReference type="PATRIC" id="fig|1432562.3.peg.1804"/>
<dbReference type="Proteomes" id="UP000034287">
    <property type="component" value="Unassembled WGS sequence"/>
</dbReference>
<gene>
    <name evidence="6" type="ORF">WN59_09140</name>
</gene>
<proteinExistence type="inferred from homology"/>
<keyword evidence="1" id="KW-0479">Metal-binding</keyword>
<dbReference type="SUPFAM" id="SSF52768">
    <property type="entry name" value="Arginase/deacetylase"/>
    <property type="match status" value="1"/>
</dbReference>
<dbReference type="InterPro" id="IPR006035">
    <property type="entry name" value="Ureohydrolase"/>
</dbReference>
<evidence type="ECO:0000256" key="4">
    <source>
        <dbReference type="ARBA" id="ARBA00023211"/>
    </source>
</evidence>
<protein>
    <recommendedName>
        <fullName evidence="8">Formimidoylglutamase</fullName>
    </recommendedName>
</protein>
<evidence type="ECO:0000256" key="1">
    <source>
        <dbReference type="ARBA" id="ARBA00022723"/>
    </source>
</evidence>
<keyword evidence="7" id="KW-1185">Reference proteome</keyword>
<sequence length="301" mass="33118">MKRLKHHEYSGRIDDENKPERFHQVVKQWSEDALVGRPAFIGFCSEEGVHRNKGRLGAKEGPYKVREKMASLPYTDTVYDYGSITGEQDLEASQEALGECVAEVFANGQFPMIVGGGHETLYGHYLGVRRQYPDAKVAVVNLDAHFDMRDEAPSSGTMFHQILTGDGNIDYFVFGIQPGGNTKTLFDTADAFGVKYALIEDVRNTGIFEESLESLEAYDAVFATLCMDSVQQGVAPGTSAPSPNGFTASEVHGLVGSLAKLPNIVSFDISEVAPRLDIDDRTSGLAASLFHRFMTEKETFR</sequence>
<dbReference type="PANTHER" id="PTHR11358">
    <property type="entry name" value="ARGINASE/AGMATINASE"/>
    <property type="match status" value="1"/>
</dbReference>
<dbReference type="GO" id="GO:0008783">
    <property type="term" value="F:agmatinase activity"/>
    <property type="evidence" value="ECO:0007669"/>
    <property type="project" value="TreeGrafter"/>
</dbReference>
<evidence type="ECO:0000256" key="3">
    <source>
        <dbReference type="ARBA" id="ARBA00022808"/>
    </source>
</evidence>
<keyword evidence="2" id="KW-0378">Hydrolase</keyword>
<reference evidence="6 7" key="1">
    <citation type="submission" date="2015-04" db="EMBL/GenBank/DDBJ databases">
        <title>Taxonomic description and genome sequence of Salinicoccus sediminis sp. nov., a novel hyper halotolerant bacterium isolated from marine sediment.</title>
        <authorList>
            <person name="Mathan Kumar R."/>
            <person name="Kaur G."/>
            <person name="Kumar N."/>
            <person name="Kumar A."/>
            <person name="Singh N.K."/>
            <person name="Kaur N."/>
            <person name="Mayilraj S."/>
        </authorList>
    </citation>
    <scope>NUCLEOTIDE SEQUENCE [LARGE SCALE GENOMIC DNA]</scope>
    <source>
        <strain evidence="6 7">SV-16</strain>
    </source>
</reference>
<dbReference type="EMBL" id="LAYZ01000024">
    <property type="protein sequence ID" value="KKK33772.1"/>
    <property type="molecule type" value="Genomic_DNA"/>
</dbReference>